<evidence type="ECO:0000313" key="2">
    <source>
        <dbReference type="Proteomes" id="UP000005277"/>
    </source>
</evidence>
<keyword evidence="2" id="KW-1185">Reference proteome</keyword>
<dbReference type="Proteomes" id="UP000005277">
    <property type="component" value="Unassembled WGS sequence"/>
</dbReference>
<sequence>MRFSDKDFINANEDGKNNLIERVCALDSHNFISKDALVEVVRYQDEKIKQLNSRYTCQEDLKDWINRNWFTIEECISKQINKSLKGNFNTNDEVDREDLAESIASEIKDGIINVIDTYEE</sequence>
<reference evidence="1 2" key="1">
    <citation type="submission" date="2011-01" db="EMBL/GenBank/DDBJ databases">
        <authorList>
            <person name="Durkin A.S."/>
            <person name="Madupu R."/>
            <person name="Torralba M."/>
            <person name="Gillis M."/>
            <person name="Methe B."/>
            <person name="Sutton G."/>
            <person name="Nelson K.E."/>
        </authorList>
    </citation>
    <scope>NUCLEOTIDE SEQUENCE [LARGE SCALE GENOMIC DNA]</scope>
    <source>
        <strain evidence="1 2">ACS-025-V-Sch4</strain>
    </source>
</reference>
<name>F0H2E0_9FIRM</name>
<dbReference type="RefSeq" id="WP_004818119.1">
    <property type="nucleotide sequence ID" value="NZ_AEXN01000033.1"/>
</dbReference>
<proteinExistence type="predicted"/>
<protein>
    <submittedName>
        <fullName evidence="1">Uncharacterized protein</fullName>
    </submittedName>
</protein>
<accession>F0H2E0</accession>
<gene>
    <name evidence="1" type="ORF">HMPREF9246_0301</name>
</gene>
<comment type="caution">
    <text evidence="1">The sequence shown here is derived from an EMBL/GenBank/DDBJ whole genome shotgun (WGS) entry which is preliminary data.</text>
</comment>
<dbReference type="OrthoDB" id="10004023at2"/>
<dbReference type="AlphaFoldDB" id="F0H2E0"/>
<dbReference type="EMBL" id="AEXN01000033">
    <property type="protein sequence ID" value="EGC83408.1"/>
    <property type="molecule type" value="Genomic_DNA"/>
</dbReference>
<organism evidence="1 2">
    <name type="scientific">Anaerococcus hydrogenalis ACS-025-V-Sch4</name>
    <dbReference type="NCBI Taxonomy" id="879306"/>
    <lineage>
        <taxon>Bacteria</taxon>
        <taxon>Bacillati</taxon>
        <taxon>Bacillota</taxon>
        <taxon>Tissierellia</taxon>
        <taxon>Tissierellales</taxon>
        <taxon>Peptoniphilaceae</taxon>
        <taxon>Anaerococcus</taxon>
    </lineage>
</organism>
<evidence type="ECO:0000313" key="1">
    <source>
        <dbReference type="EMBL" id="EGC83408.1"/>
    </source>
</evidence>